<evidence type="ECO:0000313" key="2">
    <source>
        <dbReference type="EMBL" id="KAJ1208230.1"/>
    </source>
</evidence>
<feature type="compositionally biased region" description="Polar residues" evidence="1">
    <location>
        <begin position="93"/>
        <end position="108"/>
    </location>
</feature>
<dbReference type="EMBL" id="JANPWB010000002">
    <property type="protein sequence ID" value="KAJ1208230.1"/>
    <property type="molecule type" value="Genomic_DNA"/>
</dbReference>
<reference evidence="2" key="1">
    <citation type="journal article" date="2022" name="bioRxiv">
        <title>Sequencing and chromosome-scale assembly of the giantPleurodeles waltlgenome.</title>
        <authorList>
            <person name="Brown T."/>
            <person name="Elewa A."/>
            <person name="Iarovenko S."/>
            <person name="Subramanian E."/>
            <person name="Araus A.J."/>
            <person name="Petzold A."/>
            <person name="Susuki M."/>
            <person name="Suzuki K.-i.T."/>
            <person name="Hayashi T."/>
            <person name="Toyoda A."/>
            <person name="Oliveira C."/>
            <person name="Osipova E."/>
            <person name="Leigh N.D."/>
            <person name="Simon A."/>
            <person name="Yun M.H."/>
        </authorList>
    </citation>
    <scope>NUCLEOTIDE SEQUENCE</scope>
    <source>
        <strain evidence="2">20211129_DDA</strain>
        <tissue evidence="2">Liver</tissue>
    </source>
</reference>
<dbReference type="Proteomes" id="UP001066276">
    <property type="component" value="Chromosome 1_2"/>
</dbReference>
<evidence type="ECO:0000313" key="3">
    <source>
        <dbReference type="Proteomes" id="UP001066276"/>
    </source>
</evidence>
<sequence length="108" mass="12116">MRAWSETNIMEGEEMEQPLMDREYGPFNPGDLEKGEVEPRTDLWAHNPYVRAKGRRGDEFAPGEWCATWETWSGKHGPSGEPPEGATEKRSIGISSLPRSQARASLPC</sequence>
<proteinExistence type="predicted"/>
<comment type="caution">
    <text evidence="2">The sequence shown here is derived from an EMBL/GenBank/DDBJ whole genome shotgun (WGS) entry which is preliminary data.</text>
</comment>
<evidence type="ECO:0000256" key="1">
    <source>
        <dbReference type="SAM" id="MobiDB-lite"/>
    </source>
</evidence>
<keyword evidence="3" id="KW-1185">Reference proteome</keyword>
<protein>
    <submittedName>
        <fullName evidence="2">Uncharacterized protein</fullName>
    </submittedName>
</protein>
<feature type="region of interest" description="Disordered" evidence="1">
    <location>
        <begin position="1"/>
        <end position="39"/>
    </location>
</feature>
<accession>A0AAV7W7H4</accession>
<dbReference type="AlphaFoldDB" id="A0AAV7W7H4"/>
<organism evidence="2 3">
    <name type="scientific">Pleurodeles waltl</name>
    <name type="common">Iberian ribbed newt</name>
    <dbReference type="NCBI Taxonomy" id="8319"/>
    <lineage>
        <taxon>Eukaryota</taxon>
        <taxon>Metazoa</taxon>
        <taxon>Chordata</taxon>
        <taxon>Craniata</taxon>
        <taxon>Vertebrata</taxon>
        <taxon>Euteleostomi</taxon>
        <taxon>Amphibia</taxon>
        <taxon>Batrachia</taxon>
        <taxon>Caudata</taxon>
        <taxon>Salamandroidea</taxon>
        <taxon>Salamandridae</taxon>
        <taxon>Pleurodelinae</taxon>
        <taxon>Pleurodeles</taxon>
    </lineage>
</organism>
<gene>
    <name evidence="2" type="ORF">NDU88_003616</name>
</gene>
<name>A0AAV7W7H4_PLEWA</name>
<feature type="region of interest" description="Disordered" evidence="1">
    <location>
        <begin position="70"/>
        <end position="108"/>
    </location>
</feature>